<feature type="transmembrane region" description="Helical" evidence="9">
    <location>
        <begin position="171"/>
        <end position="191"/>
    </location>
</feature>
<dbReference type="Pfam" id="PF00146">
    <property type="entry name" value="NADHdh"/>
    <property type="match status" value="1"/>
</dbReference>
<dbReference type="InterPro" id="IPR001694">
    <property type="entry name" value="NADH_UbQ_OxRdtase_su1/FPO"/>
</dbReference>
<keyword evidence="8" id="KW-0830">Ubiquinone</keyword>
<organism evidence="10">
    <name type="scientific">Polydora cf. ciliata DS-2023</name>
    <dbReference type="NCBI Taxonomy" id="3033393"/>
    <lineage>
        <taxon>Eukaryota</taxon>
        <taxon>Metazoa</taxon>
        <taxon>Spiralia</taxon>
        <taxon>Lophotrochozoa</taxon>
        <taxon>Annelida</taxon>
        <taxon>Polychaeta</taxon>
        <taxon>Sedentaria</taxon>
        <taxon>Canalipalpata</taxon>
        <taxon>Spionida</taxon>
        <taxon>Spionidae</taxon>
        <taxon>Polydora</taxon>
    </lineage>
</organism>
<feature type="transmembrane region" description="Helical" evidence="9">
    <location>
        <begin position="244"/>
        <end position="265"/>
    </location>
</feature>
<evidence type="ECO:0000256" key="6">
    <source>
        <dbReference type="ARBA" id="ARBA00023136"/>
    </source>
</evidence>
<comment type="subcellular location">
    <subcellularLocation>
        <location evidence="1">Membrane</location>
        <topology evidence="1">Multi-pass membrane protein</topology>
    </subcellularLocation>
    <subcellularLocation>
        <location evidence="7">Mitochondrion inner membrane</location>
        <topology evidence="7">Multi-pass membrane protein</topology>
    </subcellularLocation>
</comment>
<dbReference type="GO" id="GO:0005743">
    <property type="term" value="C:mitochondrial inner membrane"/>
    <property type="evidence" value="ECO:0007669"/>
    <property type="project" value="UniProtKB-SubCell"/>
</dbReference>
<evidence type="ECO:0000256" key="3">
    <source>
        <dbReference type="ARBA" id="ARBA00021009"/>
    </source>
</evidence>
<keyword evidence="6 9" id="KW-0472">Membrane</keyword>
<keyword evidence="7" id="KW-0520">NAD</keyword>
<evidence type="ECO:0000256" key="7">
    <source>
        <dbReference type="RuleBase" id="RU000471"/>
    </source>
</evidence>
<feature type="transmembrane region" description="Helical" evidence="9">
    <location>
        <begin position="220"/>
        <end position="238"/>
    </location>
</feature>
<gene>
    <name evidence="10" type="primary">nad1</name>
</gene>
<evidence type="ECO:0000313" key="10">
    <source>
        <dbReference type="EMBL" id="WEG23727.1"/>
    </source>
</evidence>
<dbReference type="GO" id="GO:0008137">
    <property type="term" value="F:NADH dehydrogenase (ubiquinone) activity"/>
    <property type="evidence" value="ECO:0007669"/>
    <property type="project" value="UniProtKB-EC"/>
</dbReference>
<evidence type="ECO:0000256" key="1">
    <source>
        <dbReference type="ARBA" id="ARBA00004141"/>
    </source>
</evidence>
<dbReference type="GO" id="GO:0009060">
    <property type="term" value="P:aerobic respiration"/>
    <property type="evidence" value="ECO:0007669"/>
    <property type="project" value="TreeGrafter"/>
</dbReference>
<dbReference type="AlphaFoldDB" id="A0AA95J4W3"/>
<evidence type="ECO:0000256" key="8">
    <source>
        <dbReference type="RuleBase" id="RU000473"/>
    </source>
</evidence>
<proteinExistence type="inferred from homology"/>
<dbReference type="EC" id="7.1.1.2" evidence="8"/>
<feature type="transmembrane region" description="Helical" evidence="9">
    <location>
        <begin position="71"/>
        <end position="90"/>
    </location>
</feature>
<dbReference type="PANTHER" id="PTHR11432">
    <property type="entry name" value="NADH DEHYDROGENASE SUBUNIT 1"/>
    <property type="match status" value="1"/>
</dbReference>
<dbReference type="GO" id="GO:0003954">
    <property type="term" value="F:NADH dehydrogenase activity"/>
    <property type="evidence" value="ECO:0007669"/>
    <property type="project" value="TreeGrafter"/>
</dbReference>
<dbReference type="PANTHER" id="PTHR11432:SF3">
    <property type="entry name" value="NADH-UBIQUINONE OXIDOREDUCTASE CHAIN 1"/>
    <property type="match status" value="1"/>
</dbReference>
<dbReference type="PROSITE" id="PS00667">
    <property type="entry name" value="COMPLEX1_ND1_1"/>
    <property type="match status" value="1"/>
</dbReference>
<protein>
    <recommendedName>
        <fullName evidence="3 8">NADH-ubiquinone oxidoreductase chain 1</fullName>
        <ecNumber evidence="8">7.1.1.2</ecNumber>
    </recommendedName>
</protein>
<reference evidence="10" key="1">
    <citation type="submission" date="2022-12" db="EMBL/GenBank/DDBJ databases">
        <title>ORFanes in mitochondrial genomes of marine polychaete Polydora.</title>
        <authorList>
            <person name="Selifanova M."/>
            <person name="Demianchenko O."/>
            <person name="Noskova E."/>
            <person name="Pitikov E."/>
            <person name="Skvortsov D."/>
            <person name="Apel P."/>
            <person name="Drozd J."/>
            <person name="Kolodyazhnaya E."/>
            <person name="Vatolkina N."/>
            <person name="Ezhova M."/>
            <person name="Tzetlin A."/>
            <person name="Neretina T."/>
            <person name="Knorre D."/>
        </authorList>
    </citation>
    <scope>NUCLEOTIDE SEQUENCE</scope>
</reference>
<feature type="transmembrane region" description="Helical" evidence="9">
    <location>
        <begin position="146"/>
        <end position="165"/>
    </location>
</feature>
<geneLocation type="mitochondrion" evidence="10"/>
<feature type="transmembrane region" description="Helical" evidence="9">
    <location>
        <begin position="6"/>
        <end position="25"/>
    </location>
</feature>
<evidence type="ECO:0000256" key="4">
    <source>
        <dbReference type="ARBA" id="ARBA00022692"/>
    </source>
</evidence>
<evidence type="ECO:0000256" key="5">
    <source>
        <dbReference type="ARBA" id="ARBA00022989"/>
    </source>
</evidence>
<accession>A0AA95J4W3</accession>
<comment type="similarity">
    <text evidence="2 7">Belongs to the complex I subunit 1 family.</text>
</comment>
<keyword evidence="5 9" id="KW-1133">Transmembrane helix</keyword>
<keyword evidence="8 10" id="KW-0496">Mitochondrion</keyword>
<sequence>MYSALMSTIILSVAVLITMAFFTLVERKFLAYSHLRKGPNKPSLIGLPQPIADAMKLFMKEQVKPNMTNQVPFYVAPMLALFLALSLANLMPSPNSILGSEFSAPLFSAIASLNVYATLSAGWASNSKYALLGTVRAMAQTISYEVGMSLCMLMALVILSSLSLNSSYSEYSWPALIIPLLVPIWIATILAETNRTPYDLVEGESELVSGFNIEYSAGPFAMIFMAEYTSIIAMSMFTSALFSTNMSCIFLMLKTLMVTTMFLWMRTTLPRMRYDNLMYLMWMSFLPVTLGLFMLYFAIFIT</sequence>
<evidence type="ECO:0000256" key="9">
    <source>
        <dbReference type="SAM" id="Phobius"/>
    </source>
</evidence>
<dbReference type="InterPro" id="IPR018086">
    <property type="entry name" value="NADH_UbQ_OxRdtase_su1_CS"/>
</dbReference>
<keyword evidence="4 7" id="KW-0812">Transmembrane</keyword>
<comment type="catalytic activity">
    <reaction evidence="8">
        <text>a ubiquinone + NADH + 5 H(+)(in) = a ubiquinol + NAD(+) + 4 H(+)(out)</text>
        <dbReference type="Rhea" id="RHEA:29091"/>
        <dbReference type="Rhea" id="RHEA-COMP:9565"/>
        <dbReference type="Rhea" id="RHEA-COMP:9566"/>
        <dbReference type="ChEBI" id="CHEBI:15378"/>
        <dbReference type="ChEBI" id="CHEBI:16389"/>
        <dbReference type="ChEBI" id="CHEBI:17976"/>
        <dbReference type="ChEBI" id="CHEBI:57540"/>
        <dbReference type="ChEBI" id="CHEBI:57945"/>
        <dbReference type="EC" id="7.1.1.2"/>
    </reaction>
</comment>
<name>A0AA95J4W3_9ANNE</name>
<feature type="transmembrane region" description="Helical" evidence="9">
    <location>
        <begin position="277"/>
        <end position="301"/>
    </location>
</feature>
<evidence type="ECO:0000256" key="2">
    <source>
        <dbReference type="ARBA" id="ARBA00010535"/>
    </source>
</evidence>
<dbReference type="EMBL" id="OQ078742">
    <property type="protein sequence ID" value="WEG23727.1"/>
    <property type="molecule type" value="Genomic_DNA"/>
</dbReference>